<dbReference type="SUPFAM" id="SSF49464">
    <property type="entry name" value="Carboxypeptidase regulatory domain-like"/>
    <property type="match status" value="1"/>
</dbReference>
<dbReference type="Pfam" id="PF00593">
    <property type="entry name" value="TonB_dep_Rec_b-barrel"/>
    <property type="match status" value="1"/>
</dbReference>
<evidence type="ECO:0000256" key="8">
    <source>
        <dbReference type="ARBA" id="ARBA00023077"/>
    </source>
</evidence>
<evidence type="ECO:0000256" key="12">
    <source>
        <dbReference type="RuleBase" id="RU003357"/>
    </source>
</evidence>
<dbReference type="InterPro" id="IPR000531">
    <property type="entry name" value="Beta-barrel_TonB"/>
</dbReference>
<dbReference type="RefSeq" id="WP_130538944.1">
    <property type="nucleotide sequence ID" value="NZ_CP042431.1"/>
</dbReference>
<evidence type="ECO:0000256" key="4">
    <source>
        <dbReference type="ARBA" id="ARBA00022496"/>
    </source>
</evidence>
<evidence type="ECO:0000256" key="11">
    <source>
        <dbReference type="PROSITE-ProRule" id="PRU01360"/>
    </source>
</evidence>
<accession>A0A4Q7MZZ9</accession>
<comment type="caution">
    <text evidence="16">The sequence shown here is derived from an EMBL/GenBank/DDBJ whole genome shotgun (WGS) entry which is preliminary data.</text>
</comment>
<evidence type="ECO:0000256" key="3">
    <source>
        <dbReference type="ARBA" id="ARBA00022452"/>
    </source>
</evidence>
<evidence type="ECO:0000256" key="2">
    <source>
        <dbReference type="ARBA" id="ARBA00022448"/>
    </source>
</evidence>
<evidence type="ECO:0000256" key="9">
    <source>
        <dbReference type="ARBA" id="ARBA00023136"/>
    </source>
</evidence>
<organism evidence="16 17">
    <name type="scientific">Pseudobacter ginsenosidimutans</name>
    <dbReference type="NCBI Taxonomy" id="661488"/>
    <lineage>
        <taxon>Bacteria</taxon>
        <taxon>Pseudomonadati</taxon>
        <taxon>Bacteroidota</taxon>
        <taxon>Chitinophagia</taxon>
        <taxon>Chitinophagales</taxon>
        <taxon>Chitinophagaceae</taxon>
        <taxon>Pseudobacter</taxon>
    </lineage>
</organism>
<keyword evidence="13" id="KW-0732">Signal</keyword>
<evidence type="ECO:0000259" key="15">
    <source>
        <dbReference type="Pfam" id="PF07715"/>
    </source>
</evidence>
<reference evidence="16 17" key="1">
    <citation type="submission" date="2019-02" db="EMBL/GenBank/DDBJ databases">
        <title>Genomic Encyclopedia of Type Strains, Phase IV (KMG-IV): sequencing the most valuable type-strain genomes for metagenomic binning, comparative biology and taxonomic classification.</title>
        <authorList>
            <person name="Goeker M."/>
        </authorList>
    </citation>
    <scope>NUCLEOTIDE SEQUENCE [LARGE SCALE GENOMIC DNA]</scope>
    <source>
        <strain evidence="16 17">DSM 18116</strain>
    </source>
</reference>
<feature type="domain" description="TonB-dependent receptor plug" evidence="15">
    <location>
        <begin position="120"/>
        <end position="213"/>
    </location>
</feature>
<keyword evidence="17" id="KW-1185">Reference proteome</keyword>
<evidence type="ECO:0000256" key="13">
    <source>
        <dbReference type="SAM" id="SignalP"/>
    </source>
</evidence>
<keyword evidence="4" id="KW-0410">Iron transport</keyword>
<feature type="chain" id="PRO_5020392134" evidence="13">
    <location>
        <begin position="26"/>
        <end position="1054"/>
    </location>
</feature>
<evidence type="ECO:0000259" key="14">
    <source>
        <dbReference type="Pfam" id="PF00593"/>
    </source>
</evidence>
<name>A0A4Q7MZZ9_9BACT</name>
<evidence type="ECO:0000256" key="1">
    <source>
        <dbReference type="ARBA" id="ARBA00004571"/>
    </source>
</evidence>
<keyword evidence="8 12" id="KW-0798">TonB box</keyword>
<dbReference type="NCBIfam" id="TIGR04056">
    <property type="entry name" value="OMP_RagA_SusC"/>
    <property type="match status" value="1"/>
</dbReference>
<dbReference type="PROSITE" id="PS52016">
    <property type="entry name" value="TONB_DEPENDENT_REC_3"/>
    <property type="match status" value="1"/>
</dbReference>
<evidence type="ECO:0000256" key="7">
    <source>
        <dbReference type="ARBA" id="ARBA00023065"/>
    </source>
</evidence>
<dbReference type="InterPro" id="IPR037066">
    <property type="entry name" value="Plug_dom_sf"/>
</dbReference>
<proteinExistence type="inferred from homology"/>
<sequence length="1054" mass="117900">MSKKLRYLRILCLSVLTIFPSILFAQQVISGRVTDPKGKNLPSVNVVIKNASNGIVTDTEGKFSITAPSDAILIFSSVGFATREVPVNGQSVLNITMQEGSKQLDEVVVTAIGIKQQKKRLGFTTQEVKTEQLANSRTMNLGTALAGQVAGLTVTTPTGMFQSPQFQLRGKSPLIVIDGVPVETDFYDVSGEDIDNINVLKGVAASALYGTRGKDGAILITTKNAKKEGMEVNVNTNNMFTAGFTVFPKTQKEYGSGSNGQYEFWDGADGGISDGDMTWGPRLNAGVKVPQWNSPIRNKETGETIEWYGDVKGTIYDDRSKYERVPTDFVYHDNLKDFLRTGIVSTNTFSVAYKGEKARYYASGKYAHQKGQVPNMSLNTGGLNFNAAFDITEKFTLETSLSYNKVFSPNYPRYGYGPKNHIYTILIWMSDDVNGQDLKNHLWVPGQEGYRQANYNYAWYNNPYFASYNLKQAQDRDVVDMQLKGSYKFTKDLVLQLRGNGRNISNFESMKSPKSYMNYGDSRNGDYKNWNTHQLNFDADALLSYSKDITDNIQIGINAGASLFNRKYTQEYQSTDGLIVPEVYSLNNTQGPVQANNSRYEKSIRSIYGAANIDLYNAVFLSFTARNDWSSTLPTSNNSYFYPSVSLSTMVSEYVKMPQFVEYLKLYGSWAHVSSDLAPYSVYSAYNKGTTYGSTQSVYYPSGIVNPNILPEKSSSYEMGLSTGLFKGRLSLDLTYYNIKDENQIIDLGISEASGFTSKKVNGNVYTTNGFEIVAGFKAIRKKNFRWDIAANWSTYVKKITEIYGDQSKFGNLKLGDRTDSYYATVWQKSADGQLILGSNGMPIRDAFARNIGHLDPSWRLGFQNKFNIKGFDIGVDIDGVWGGIMNSTTHEKMWWGGKHPNSVEYRAAEYEAGKPVYVPEGVVVVSGELKQDINGNVISDTRKYADNTTAVSWQTWGQNYPYRARVTEKESKKFANTFDRSFFKLRRVSVGYELGNVINLGKKVKGLYAQVFGYNLAMWKKMPLLDPDYEIGNDGNLQDPSPRYVGFSLNVKF</sequence>
<dbReference type="Gene3D" id="2.40.170.20">
    <property type="entry name" value="TonB-dependent receptor, beta-barrel domain"/>
    <property type="match status" value="1"/>
</dbReference>
<keyword evidence="6" id="KW-0408">Iron</keyword>
<evidence type="ECO:0000313" key="17">
    <source>
        <dbReference type="Proteomes" id="UP000293874"/>
    </source>
</evidence>
<dbReference type="PANTHER" id="PTHR32552:SF81">
    <property type="entry name" value="TONB-DEPENDENT OUTER MEMBRANE RECEPTOR"/>
    <property type="match status" value="1"/>
</dbReference>
<dbReference type="InterPro" id="IPR023996">
    <property type="entry name" value="TonB-dep_OMP_SusC/RagA"/>
</dbReference>
<dbReference type="InterPro" id="IPR039426">
    <property type="entry name" value="TonB-dep_rcpt-like"/>
</dbReference>
<feature type="domain" description="TonB-dependent receptor-like beta-barrel" evidence="14">
    <location>
        <begin position="450"/>
        <end position="797"/>
    </location>
</feature>
<dbReference type="Gene3D" id="2.60.40.1120">
    <property type="entry name" value="Carboxypeptidase-like, regulatory domain"/>
    <property type="match status" value="1"/>
</dbReference>
<keyword evidence="9 11" id="KW-0472">Membrane</keyword>
<dbReference type="PANTHER" id="PTHR32552">
    <property type="entry name" value="FERRICHROME IRON RECEPTOR-RELATED"/>
    <property type="match status" value="1"/>
</dbReference>
<evidence type="ECO:0000256" key="10">
    <source>
        <dbReference type="ARBA" id="ARBA00023237"/>
    </source>
</evidence>
<evidence type="ECO:0000256" key="6">
    <source>
        <dbReference type="ARBA" id="ARBA00023004"/>
    </source>
</evidence>
<comment type="similarity">
    <text evidence="11 12">Belongs to the TonB-dependent receptor family.</text>
</comment>
<keyword evidence="10 11" id="KW-0998">Cell outer membrane</keyword>
<dbReference type="InterPro" id="IPR036942">
    <property type="entry name" value="Beta-barrel_TonB_sf"/>
</dbReference>
<dbReference type="Pfam" id="PF13715">
    <property type="entry name" value="CarbopepD_reg_2"/>
    <property type="match status" value="1"/>
</dbReference>
<dbReference type="Gene3D" id="2.170.130.10">
    <property type="entry name" value="TonB-dependent receptor, plug domain"/>
    <property type="match status" value="1"/>
</dbReference>
<dbReference type="Pfam" id="PF07715">
    <property type="entry name" value="Plug"/>
    <property type="match status" value="1"/>
</dbReference>
<dbReference type="OrthoDB" id="9768177at2"/>
<protein>
    <submittedName>
        <fullName evidence="16">TonB-linked SusC/RagA family outer membrane protein</fullName>
    </submittedName>
</protein>
<keyword evidence="3 11" id="KW-1134">Transmembrane beta strand</keyword>
<dbReference type="SUPFAM" id="SSF56935">
    <property type="entry name" value="Porins"/>
    <property type="match status" value="1"/>
</dbReference>
<feature type="signal peptide" evidence="13">
    <location>
        <begin position="1"/>
        <end position="25"/>
    </location>
</feature>
<dbReference type="GO" id="GO:0006826">
    <property type="term" value="P:iron ion transport"/>
    <property type="evidence" value="ECO:0007669"/>
    <property type="project" value="UniProtKB-KW"/>
</dbReference>
<dbReference type="GO" id="GO:0009279">
    <property type="term" value="C:cell outer membrane"/>
    <property type="evidence" value="ECO:0007669"/>
    <property type="project" value="UniProtKB-SubCell"/>
</dbReference>
<keyword evidence="7" id="KW-0406">Ion transport</keyword>
<keyword evidence="5 11" id="KW-0812">Transmembrane</keyword>
<dbReference type="Proteomes" id="UP000293874">
    <property type="component" value="Unassembled WGS sequence"/>
</dbReference>
<gene>
    <name evidence="16" type="ORF">EV199_0330</name>
</gene>
<evidence type="ECO:0000313" key="16">
    <source>
        <dbReference type="EMBL" id="RZS74482.1"/>
    </source>
</evidence>
<keyword evidence="2 11" id="KW-0813">Transport</keyword>
<dbReference type="EMBL" id="SGXA01000001">
    <property type="protein sequence ID" value="RZS74482.1"/>
    <property type="molecule type" value="Genomic_DNA"/>
</dbReference>
<comment type="subcellular location">
    <subcellularLocation>
        <location evidence="1 11">Cell outer membrane</location>
        <topology evidence="1 11">Multi-pass membrane protein</topology>
    </subcellularLocation>
</comment>
<evidence type="ECO:0000256" key="5">
    <source>
        <dbReference type="ARBA" id="ARBA00022692"/>
    </source>
</evidence>
<dbReference type="InterPro" id="IPR008969">
    <property type="entry name" value="CarboxyPept-like_regulatory"/>
</dbReference>
<dbReference type="InterPro" id="IPR012910">
    <property type="entry name" value="Plug_dom"/>
</dbReference>
<dbReference type="AlphaFoldDB" id="A0A4Q7MZZ9"/>